<accession>A0AAW9R8T3</accession>
<proteinExistence type="predicted"/>
<dbReference type="RefSeq" id="WP_354696617.1">
    <property type="nucleotide sequence ID" value="NZ_JAZHOG010000013.1"/>
</dbReference>
<dbReference type="AlphaFoldDB" id="A0AAW9R8T3"/>
<feature type="compositionally biased region" description="Basic and acidic residues" evidence="1">
    <location>
        <begin position="1"/>
        <end position="11"/>
    </location>
</feature>
<dbReference type="Proteomes" id="UP001359886">
    <property type="component" value="Unassembled WGS sequence"/>
</dbReference>
<keyword evidence="3" id="KW-1185">Reference proteome</keyword>
<evidence type="ECO:0000313" key="3">
    <source>
        <dbReference type="Proteomes" id="UP001359886"/>
    </source>
</evidence>
<sequence length="97" mass="10726">MAMIYRVKDGPGDQSASEGHEITLSTLSDRLADYQCHFLGPERPAFNTSAPGDYYHHVIVEVCEKDPLSQTFDQVGFYVIAGLDAAKSGFLYEPTHT</sequence>
<gene>
    <name evidence="2" type="ORF">V3330_16825</name>
</gene>
<organism evidence="2 3">
    <name type="scientific">Elongatibacter sediminis</name>
    <dbReference type="NCBI Taxonomy" id="3119006"/>
    <lineage>
        <taxon>Bacteria</taxon>
        <taxon>Pseudomonadati</taxon>
        <taxon>Pseudomonadota</taxon>
        <taxon>Gammaproteobacteria</taxon>
        <taxon>Chromatiales</taxon>
        <taxon>Wenzhouxiangellaceae</taxon>
        <taxon>Elongatibacter</taxon>
    </lineage>
</organism>
<evidence type="ECO:0000256" key="1">
    <source>
        <dbReference type="SAM" id="MobiDB-lite"/>
    </source>
</evidence>
<protein>
    <submittedName>
        <fullName evidence="2">Uncharacterized protein</fullName>
    </submittedName>
</protein>
<feature type="region of interest" description="Disordered" evidence="1">
    <location>
        <begin position="1"/>
        <end position="20"/>
    </location>
</feature>
<reference evidence="2 3" key="1">
    <citation type="submission" date="2024-02" db="EMBL/GenBank/DDBJ databases">
        <title>A novel Wenzhouxiangellaceae bacterium, isolated from coastal sediments.</title>
        <authorList>
            <person name="Du Z.-J."/>
            <person name="Ye Y.-Q."/>
            <person name="Zhang X.-Y."/>
        </authorList>
    </citation>
    <scope>NUCLEOTIDE SEQUENCE [LARGE SCALE GENOMIC DNA]</scope>
    <source>
        <strain evidence="2 3">CH-27</strain>
    </source>
</reference>
<dbReference type="EMBL" id="JAZHOG010000013">
    <property type="protein sequence ID" value="MEJ8569292.1"/>
    <property type="molecule type" value="Genomic_DNA"/>
</dbReference>
<comment type="caution">
    <text evidence="2">The sequence shown here is derived from an EMBL/GenBank/DDBJ whole genome shotgun (WGS) entry which is preliminary data.</text>
</comment>
<name>A0AAW9R8T3_9GAMM</name>
<evidence type="ECO:0000313" key="2">
    <source>
        <dbReference type="EMBL" id="MEJ8569292.1"/>
    </source>
</evidence>